<dbReference type="OrthoDB" id="389074at2"/>
<dbReference type="RefSeq" id="WP_013256757.1">
    <property type="nucleotide sequence ID" value="NC_014364.1"/>
</dbReference>
<sequence length="244" mass="26556">MPMGVKTAVILAAGRGTRLGKRGLEAPKGFLQIGEKPIIQESLDRLKAAGVEKVVIVTGHLADFYEKLAADSGGFVGTVHNPDYADSGSMYSLYQARKALGDAAFFLLESDLIYESRALAALKEQPESDCILMSGFTGSGDEVWIYAPEGYLVDMGKVRKRLSGPPCGELVGVSLLSPEGYSRLCIEAERLFSESLKVEYETALVASSRKKPIACHLVPDLVWGEIDDESHLQRAKTRIYPRLS</sequence>
<dbReference type="GO" id="GO:0016779">
    <property type="term" value="F:nucleotidyltransferase activity"/>
    <property type="evidence" value="ECO:0007669"/>
    <property type="project" value="UniProtKB-KW"/>
</dbReference>
<evidence type="ECO:0000259" key="3">
    <source>
        <dbReference type="Pfam" id="PF12804"/>
    </source>
</evidence>
<dbReference type="eggNOG" id="COG1213">
    <property type="taxonomic scope" value="Bacteria"/>
</dbReference>
<dbReference type="InterPro" id="IPR050065">
    <property type="entry name" value="GlmU-like"/>
</dbReference>
<dbReference type="CDD" id="cd02523">
    <property type="entry name" value="PC_cytidylyltransferase"/>
    <property type="match status" value="1"/>
</dbReference>
<feature type="domain" description="MobA-like NTP transferase" evidence="3">
    <location>
        <begin position="8"/>
        <end position="128"/>
    </location>
</feature>
<name>E1R9Y2_SEDSS</name>
<evidence type="ECO:0000256" key="1">
    <source>
        <dbReference type="ARBA" id="ARBA00022679"/>
    </source>
</evidence>
<keyword evidence="1" id="KW-0808">Transferase</keyword>
<dbReference type="EMBL" id="CP002116">
    <property type="protein sequence ID" value="ADK83301.1"/>
    <property type="molecule type" value="Genomic_DNA"/>
</dbReference>
<evidence type="ECO:0000256" key="2">
    <source>
        <dbReference type="ARBA" id="ARBA00022695"/>
    </source>
</evidence>
<accession>E1R9Y2</accession>
<dbReference type="SUPFAM" id="SSF53448">
    <property type="entry name" value="Nucleotide-diphospho-sugar transferases"/>
    <property type="match status" value="1"/>
</dbReference>
<dbReference type="AlphaFoldDB" id="E1R9Y2"/>
<evidence type="ECO:0000313" key="5">
    <source>
        <dbReference type="Proteomes" id="UP000002318"/>
    </source>
</evidence>
<dbReference type="InterPro" id="IPR029044">
    <property type="entry name" value="Nucleotide-diphossugar_trans"/>
</dbReference>
<dbReference type="InterPro" id="IPR025877">
    <property type="entry name" value="MobA-like_NTP_Trfase"/>
</dbReference>
<dbReference type="PANTHER" id="PTHR43584:SF5">
    <property type="entry name" value="PROTEIN LICC"/>
    <property type="match status" value="1"/>
</dbReference>
<dbReference type="PANTHER" id="PTHR43584">
    <property type="entry name" value="NUCLEOTIDYL TRANSFERASE"/>
    <property type="match status" value="1"/>
</dbReference>
<dbReference type="Gene3D" id="3.90.550.10">
    <property type="entry name" value="Spore Coat Polysaccharide Biosynthesis Protein SpsA, Chain A"/>
    <property type="match status" value="1"/>
</dbReference>
<dbReference type="HOGENOM" id="CLU_029499_5_0_12"/>
<dbReference type="STRING" id="573413.Spirs_4227"/>
<dbReference type="Pfam" id="PF12804">
    <property type="entry name" value="NTP_transf_3"/>
    <property type="match status" value="1"/>
</dbReference>
<keyword evidence="2" id="KW-0548">Nucleotidyltransferase</keyword>
<evidence type="ECO:0000313" key="4">
    <source>
        <dbReference type="EMBL" id="ADK83301.1"/>
    </source>
</evidence>
<organism evidence="4 5">
    <name type="scientific">Sediminispirochaeta smaragdinae (strain DSM 11293 / JCM 15392 / SEBR 4228)</name>
    <name type="common">Spirochaeta smaragdinae</name>
    <dbReference type="NCBI Taxonomy" id="573413"/>
    <lineage>
        <taxon>Bacteria</taxon>
        <taxon>Pseudomonadati</taxon>
        <taxon>Spirochaetota</taxon>
        <taxon>Spirochaetia</taxon>
        <taxon>Spirochaetales</taxon>
        <taxon>Spirochaetaceae</taxon>
        <taxon>Sediminispirochaeta</taxon>
    </lineage>
</organism>
<reference evidence="4 5" key="1">
    <citation type="journal article" date="2010" name="Stand. Genomic Sci.">
        <title>Complete genome sequence of Spirochaeta smaragdinae type strain (SEBR 4228).</title>
        <authorList>
            <person name="Mavromatis K."/>
            <person name="Yasawong M."/>
            <person name="Chertkov O."/>
            <person name="Lapidus A."/>
            <person name="Lucas S."/>
            <person name="Nolan M."/>
            <person name="Del Rio T.G."/>
            <person name="Tice H."/>
            <person name="Cheng J.F."/>
            <person name="Pitluck S."/>
            <person name="Liolios K."/>
            <person name="Ivanova N."/>
            <person name="Tapia R."/>
            <person name="Han C."/>
            <person name="Bruce D."/>
            <person name="Goodwin L."/>
            <person name="Pati A."/>
            <person name="Chen A."/>
            <person name="Palaniappan K."/>
            <person name="Land M."/>
            <person name="Hauser L."/>
            <person name="Chang Y.J."/>
            <person name="Jeffries C.D."/>
            <person name="Detter J.C."/>
            <person name="Rohde M."/>
            <person name="Brambilla E."/>
            <person name="Spring S."/>
            <person name="Goker M."/>
            <person name="Sikorski J."/>
            <person name="Woyke T."/>
            <person name="Bristow J."/>
            <person name="Eisen J.A."/>
            <person name="Markowitz V."/>
            <person name="Hugenholtz P."/>
            <person name="Klenk H.P."/>
            <person name="Kyrpides N.C."/>
        </authorList>
    </citation>
    <scope>NUCLEOTIDE SEQUENCE [LARGE SCALE GENOMIC DNA]</scope>
    <source>
        <strain evidence="5">DSM 11293 / JCM 15392 / SEBR 4228</strain>
    </source>
</reference>
<dbReference type="KEGG" id="ssm:Spirs_4227"/>
<keyword evidence="5" id="KW-1185">Reference proteome</keyword>
<proteinExistence type="predicted"/>
<dbReference type="Proteomes" id="UP000002318">
    <property type="component" value="Chromosome"/>
</dbReference>
<protein>
    <submittedName>
        <fullName evidence="4">4-diphosphocytidyl-2C-methyl-D-erythritolsynthas e</fullName>
    </submittedName>
</protein>
<gene>
    <name evidence="4" type="ordered locus">Spirs_4227</name>
</gene>